<comment type="caution">
    <text evidence="1">The sequence shown here is derived from an EMBL/GenBank/DDBJ whole genome shotgun (WGS) entry which is preliminary data.</text>
</comment>
<dbReference type="InterPro" id="IPR015915">
    <property type="entry name" value="Kelch-typ_b-propeller"/>
</dbReference>
<proteinExistence type="predicted"/>
<evidence type="ECO:0000313" key="2">
    <source>
        <dbReference type="Proteomes" id="UP000823674"/>
    </source>
</evidence>
<dbReference type="Proteomes" id="UP000823674">
    <property type="component" value="Chromosome A09"/>
</dbReference>
<dbReference type="Gene3D" id="2.120.10.80">
    <property type="entry name" value="Kelch-type beta propeller"/>
    <property type="match status" value="1"/>
</dbReference>
<protein>
    <recommendedName>
        <fullName evidence="3">F-box associated domain-containing protein</fullName>
    </recommendedName>
</protein>
<organism evidence="1 2">
    <name type="scientific">Brassica rapa subsp. trilocularis</name>
    <dbReference type="NCBI Taxonomy" id="1813537"/>
    <lineage>
        <taxon>Eukaryota</taxon>
        <taxon>Viridiplantae</taxon>
        <taxon>Streptophyta</taxon>
        <taxon>Embryophyta</taxon>
        <taxon>Tracheophyta</taxon>
        <taxon>Spermatophyta</taxon>
        <taxon>Magnoliopsida</taxon>
        <taxon>eudicotyledons</taxon>
        <taxon>Gunneridae</taxon>
        <taxon>Pentapetalae</taxon>
        <taxon>rosids</taxon>
        <taxon>malvids</taxon>
        <taxon>Brassicales</taxon>
        <taxon>Brassicaceae</taxon>
        <taxon>Brassiceae</taxon>
        <taxon>Brassica</taxon>
    </lineage>
</organism>
<accession>A0ABQ7L826</accession>
<evidence type="ECO:0008006" key="3">
    <source>
        <dbReference type="Google" id="ProtNLM"/>
    </source>
</evidence>
<evidence type="ECO:0000313" key="1">
    <source>
        <dbReference type="EMBL" id="KAG5381568.1"/>
    </source>
</evidence>
<dbReference type="EMBL" id="JADBGQ010000008">
    <property type="protein sequence ID" value="KAG5381568.1"/>
    <property type="molecule type" value="Genomic_DNA"/>
</dbReference>
<keyword evidence="2" id="KW-1185">Reference proteome</keyword>
<gene>
    <name evidence="1" type="primary">A09p002150.1_BraROA</name>
    <name evidence="1" type="ORF">IGI04_033038</name>
</gene>
<sequence length="179" mass="20335">MTPFFLSLPKDAVWNILSRLRSIVCRRSYGILLVYHSFTRLGVSSPVSAVIAIGPEIFIISGSDGSAVWIFDFQTDNIHRGPGLELYQPDMSVGFVGTKLYAIEGYSKIQARSLDLRKETNQSYETTPIPTEQREFMWCSTTTASLNRKVCSLSIHDDNFVSYDPKDGSCERFELRRYK</sequence>
<dbReference type="SUPFAM" id="SSF117281">
    <property type="entry name" value="Kelch motif"/>
    <property type="match status" value="1"/>
</dbReference>
<reference evidence="1 2" key="1">
    <citation type="submission" date="2021-03" db="EMBL/GenBank/DDBJ databases">
        <authorList>
            <person name="King G.J."/>
            <person name="Bancroft I."/>
            <person name="Baten A."/>
            <person name="Bloomfield J."/>
            <person name="Borpatragohain P."/>
            <person name="He Z."/>
            <person name="Irish N."/>
            <person name="Irwin J."/>
            <person name="Liu K."/>
            <person name="Mauleon R.P."/>
            <person name="Moore J."/>
            <person name="Morris R."/>
            <person name="Ostergaard L."/>
            <person name="Wang B."/>
            <person name="Wells R."/>
        </authorList>
    </citation>
    <scope>NUCLEOTIDE SEQUENCE [LARGE SCALE GENOMIC DNA]</scope>
    <source>
        <strain evidence="1">R-o-18</strain>
        <tissue evidence="1">Leaf</tissue>
    </source>
</reference>
<name>A0ABQ7L826_BRACM</name>